<sequence length="469" mass="53820">AYADDIILLADNVETAQRLLNASTRFFEDRGLDINPAKCESLVMRTLPSKKKVFTVTTPQFYVKAEPIKPIEVGKAFKYLGQQFTCTGSTNCSTKDLSEQLLRIKKAPLKPQQKINIIKTYLMPAYIHSMQNPAVNKKILREVDRKIRMVVKGILHLPLHLSNTAIYAPAKMGGLGMFSFSRKIPIIVLKRLNNLSRTCSNFHLVLREAAPWVNRLKKMVRPDVTTKEQVDRANGVEHEGSYYGGGTMQCRNDSASNTWINTPPRYWTGSDYVKAVQLRLNCLATRGLPYNPPEQRRCRAGCDRVESLSHVLQKCPLGHTMRMRRHNYIVKRLKTMALKKGWTVEEEPICDARGVLRKPDLILSNEETALVVDAMVSWECPRDLAETFDCKRLVYDQPEFTSVLESKYHPRNIRVLPFIIGARGMWCRQSTETLEAMKVNNVSNRRELVHTTLRGSWSIHREFTRRSWE</sequence>
<keyword evidence="2" id="KW-0808">Transferase</keyword>
<protein>
    <submittedName>
        <fullName evidence="2">Reverse transcriptase</fullName>
    </submittedName>
</protein>
<name>O44321_TENMO</name>
<dbReference type="PANTHER" id="PTHR37557">
    <property type="entry name" value="115 KDA PROTEIN IN TYPE-1 RETROTRANSPOSABLE ELEMENT R1DM-LIKE PROTEIN-RELATED-RELATED"/>
    <property type="match status" value="1"/>
</dbReference>
<accession>O44321</accession>
<dbReference type="PROSITE" id="PS50878">
    <property type="entry name" value="RT_POL"/>
    <property type="match status" value="1"/>
</dbReference>
<dbReference type="AlphaFoldDB" id="O44321"/>
<feature type="domain" description="Reverse transcriptase" evidence="1">
    <location>
        <begin position="1"/>
        <end position="84"/>
    </location>
</feature>
<keyword evidence="2" id="KW-0548">Nucleotidyltransferase</keyword>
<reference evidence="2" key="1">
    <citation type="submission" date="1997-07" db="EMBL/GenBank/DDBJ databases">
        <title>R1 and R2 Provide an Estimate of the Age and Stability of Retrotransposons.</title>
        <authorList>
            <person name="Burke W.D."/>
            <person name="Malik H.S."/>
            <person name="Eickbush T.H."/>
        </authorList>
    </citation>
    <scope>NUCLEOTIDE SEQUENCE</scope>
</reference>
<dbReference type="EMBL" id="AF015817">
    <property type="protein sequence ID" value="AAB94041.1"/>
    <property type="molecule type" value="Genomic_DNA"/>
</dbReference>
<keyword evidence="2" id="KW-0695">RNA-directed DNA polymerase</keyword>
<evidence type="ECO:0000313" key="2">
    <source>
        <dbReference type="EMBL" id="AAB94041.1"/>
    </source>
</evidence>
<proteinExistence type="predicted"/>
<organism evidence="2">
    <name type="scientific">Tenebrio molitor</name>
    <name type="common">Yellow mealworm beetle</name>
    <dbReference type="NCBI Taxonomy" id="7067"/>
    <lineage>
        <taxon>Eukaryota</taxon>
        <taxon>Metazoa</taxon>
        <taxon>Ecdysozoa</taxon>
        <taxon>Arthropoda</taxon>
        <taxon>Hexapoda</taxon>
        <taxon>Insecta</taxon>
        <taxon>Pterygota</taxon>
        <taxon>Neoptera</taxon>
        <taxon>Endopterygota</taxon>
        <taxon>Coleoptera</taxon>
        <taxon>Polyphaga</taxon>
        <taxon>Cucujiformia</taxon>
        <taxon>Tenebrionidae</taxon>
        <taxon>Tenebrio</taxon>
    </lineage>
</organism>
<gene>
    <name evidence="2" type="primary">R2 ORF</name>
</gene>
<dbReference type="PANTHER" id="PTHR37557:SF4">
    <property type="entry name" value="CCHC-TYPE DOMAIN-CONTAINING PROTEIN"/>
    <property type="match status" value="1"/>
</dbReference>
<evidence type="ECO:0000259" key="1">
    <source>
        <dbReference type="PROSITE" id="PS50878"/>
    </source>
</evidence>
<dbReference type="InterPro" id="IPR000477">
    <property type="entry name" value="RT_dom"/>
</dbReference>
<feature type="non-terminal residue" evidence="2">
    <location>
        <position position="1"/>
    </location>
</feature>
<dbReference type="GO" id="GO:0003964">
    <property type="term" value="F:RNA-directed DNA polymerase activity"/>
    <property type="evidence" value="ECO:0007669"/>
    <property type="project" value="UniProtKB-KW"/>
</dbReference>